<protein>
    <submittedName>
        <fullName evidence="1">Uncharacterized protein</fullName>
    </submittedName>
</protein>
<reference evidence="1" key="1">
    <citation type="journal article" date="2021" name="Genome Biol. Evol.">
        <title>The assembled and annotated genome of the fairy-ring fungus Marasmius oreades.</title>
        <authorList>
            <person name="Hiltunen M."/>
            <person name="Ament-Velasquez S.L."/>
            <person name="Johannesson H."/>
        </authorList>
    </citation>
    <scope>NUCLEOTIDE SEQUENCE</scope>
    <source>
        <strain evidence="1">03SP1</strain>
    </source>
</reference>
<sequence>MTHDAFRPRKCYDDLYSKVWTWTMEEDHQILITGQPGTGKRVAMWYLIYRVIRETDLQPIVYVDRQTTYVFYNGKVFFGPTNACASDALPSPKAEPATLLVFLNLDTTSASFLSVGNASTRLIQASSPNPKNHPWTKKDLLHVQLVLPLWTKSELVEKYQTYSHPITSVLLDVYSFEMGSSCTRFVDTLHESFDEHGNAKEGVDPDFASRFKSALEQALQADTHLGPLDCTLKLSQAVLISAAMAKFGSVARDVFAALLDPLSVDAEVDTAVDKLTLDDLLTASIDVLSLPGISHRIILASAKGEQTDKVMVDPKLRITIKSPDIANRAMGRLQAFEDKEIVQTCVRLLFGSCGRLLAGWVFKDVAPRLLKTSQKDIPLVPMVPTDSKTTSNPTFATPKDLKAGNTVLPSKLKVEKMSFKSSNWKNVPRDIYLFSDVCNTPLMDGILIQTKGRTFILWVLQLPVAEGCHYGSKEGYPLIDEIKQSLLSKPNHTVQTRYVLIKPTSSDYSFGAKASAFWKMPEGWIKRKGVVFCAYLRLQ</sequence>
<dbReference type="RefSeq" id="XP_043003196.1">
    <property type="nucleotide sequence ID" value="XM_043159593.1"/>
</dbReference>
<dbReference type="Proteomes" id="UP001049176">
    <property type="component" value="Chromosome 10"/>
</dbReference>
<gene>
    <name evidence="1" type="ORF">E1B28_002659</name>
</gene>
<evidence type="ECO:0000313" key="2">
    <source>
        <dbReference type="Proteomes" id="UP001049176"/>
    </source>
</evidence>
<dbReference type="OrthoDB" id="2340858at2759"/>
<proteinExistence type="predicted"/>
<accession>A0A9P7RP36</accession>
<name>A0A9P7RP36_9AGAR</name>
<dbReference type="KEGG" id="more:E1B28_002659"/>
<keyword evidence="2" id="KW-1185">Reference proteome</keyword>
<dbReference type="AlphaFoldDB" id="A0A9P7RP36"/>
<dbReference type="GeneID" id="66071735"/>
<comment type="caution">
    <text evidence="1">The sequence shown here is derived from an EMBL/GenBank/DDBJ whole genome shotgun (WGS) entry which is preliminary data.</text>
</comment>
<dbReference type="EMBL" id="CM032190">
    <property type="protein sequence ID" value="KAG7086725.1"/>
    <property type="molecule type" value="Genomic_DNA"/>
</dbReference>
<organism evidence="1 2">
    <name type="scientific">Marasmius oreades</name>
    <name type="common">fairy-ring Marasmius</name>
    <dbReference type="NCBI Taxonomy" id="181124"/>
    <lineage>
        <taxon>Eukaryota</taxon>
        <taxon>Fungi</taxon>
        <taxon>Dikarya</taxon>
        <taxon>Basidiomycota</taxon>
        <taxon>Agaricomycotina</taxon>
        <taxon>Agaricomycetes</taxon>
        <taxon>Agaricomycetidae</taxon>
        <taxon>Agaricales</taxon>
        <taxon>Marasmiineae</taxon>
        <taxon>Marasmiaceae</taxon>
        <taxon>Marasmius</taxon>
    </lineage>
</organism>
<evidence type="ECO:0000313" key="1">
    <source>
        <dbReference type="EMBL" id="KAG7086725.1"/>
    </source>
</evidence>